<feature type="repeat" description="ANK" evidence="1">
    <location>
        <begin position="166"/>
        <end position="198"/>
    </location>
</feature>
<keyword evidence="1" id="KW-0040">ANK repeat</keyword>
<dbReference type="SUPFAM" id="SSF54236">
    <property type="entry name" value="Ubiquitin-like"/>
    <property type="match status" value="1"/>
</dbReference>
<protein>
    <submittedName>
        <fullName evidence="5">Ankyrin repeat domain-containing protein 60 isoform X2</fullName>
    </submittedName>
</protein>
<evidence type="ECO:0000256" key="1">
    <source>
        <dbReference type="PROSITE-ProRule" id="PRU00023"/>
    </source>
</evidence>
<dbReference type="PROSITE" id="PS50297">
    <property type="entry name" value="ANK_REP_REGION"/>
    <property type="match status" value="1"/>
</dbReference>
<dbReference type="GeneID" id="117674817"/>
<evidence type="ECO:0000256" key="2">
    <source>
        <dbReference type="SAM" id="MobiDB-lite"/>
    </source>
</evidence>
<feature type="compositionally biased region" description="Polar residues" evidence="2">
    <location>
        <begin position="8"/>
        <end position="22"/>
    </location>
</feature>
<dbReference type="Gene3D" id="1.25.40.20">
    <property type="entry name" value="Ankyrin repeat-containing domain"/>
    <property type="match status" value="1"/>
</dbReference>
<dbReference type="InterPro" id="IPR029071">
    <property type="entry name" value="Ubiquitin-like_domsf"/>
</dbReference>
<evidence type="ECO:0000313" key="4">
    <source>
        <dbReference type="Proteomes" id="UP001652622"/>
    </source>
</evidence>
<dbReference type="PANTHER" id="PTHR22677:SF3">
    <property type="entry name" value="ANKYRIN REPEAT DOMAIN-CONTAINING PROTEIN 60"/>
    <property type="match status" value="1"/>
</dbReference>
<evidence type="ECO:0000313" key="5">
    <source>
        <dbReference type="RefSeq" id="XP_034288896.1"/>
    </source>
</evidence>
<dbReference type="Pfam" id="PF00240">
    <property type="entry name" value="ubiquitin"/>
    <property type="match status" value="1"/>
</dbReference>
<dbReference type="AlphaFoldDB" id="A0A6P9D9K2"/>
<dbReference type="PROSITE" id="PS50053">
    <property type="entry name" value="UBIQUITIN_2"/>
    <property type="match status" value="1"/>
</dbReference>
<dbReference type="InterPro" id="IPR002110">
    <property type="entry name" value="Ankyrin_rpt"/>
</dbReference>
<proteinExistence type="predicted"/>
<feature type="region of interest" description="Disordered" evidence="2">
    <location>
        <begin position="1"/>
        <end position="22"/>
    </location>
</feature>
<accession>A0A6P9D9K2</accession>
<dbReference type="InterPro" id="IPR039323">
    <property type="entry name" value="ANKRD_45/46/60"/>
</dbReference>
<dbReference type="InterPro" id="IPR000626">
    <property type="entry name" value="Ubiquitin-like_dom"/>
</dbReference>
<keyword evidence="4" id="KW-1185">Reference proteome</keyword>
<dbReference type="SUPFAM" id="SSF48403">
    <property type="entry name" value="Ankyrin repeat"/>
    <property type="match status" value="1"/>
</dbReference>
<feature type="domain" description="Ubiquitin-like" evidence="3">
    <location>
        <begin position="65"/>
        <end position="112"/>
    </location>
</feature>
<dbReference type="PANTHER" id="PTHR22677">
    <property type="entry name" value="ANKYRIN REPEAT DOMAIN-CONTAINING PROTEIN 60"/>
    <property type="match status" value="1"/>
</dbReference>
<dbReference type="Proteomes" id="UP001652622">
    <property type="component" value="Unplaced"/>
</dbReference>
<dbReference type="CDD" id="cd17063">
    <property type="entry name" value="Ubl_ANKRD60"/>
    <property type="match status" value="1"/>
</dbReference>
<evidence type="ECO:0000259" key="3">
    <source>
        <dbReference type="PROSITE" id="PS50053"/>
    </source>
</evidence>
<dbReference type="SMART" id="SM00248">
    <property type="entry name" value="ANK"/>
    <property type="match status" value="2"/>
</dbReference>
<name>A0A6P9D9K2_PANGU</name>
<sequence length="271" mass="30929">MQSKRKPTPGTNPQTRAGTSSRTLWQRQLRLGELLSPQSRLFNIKLQIVESEEYFSLPECHRDLSIGKLKNRLELFVGIPVNFQRIQYLDEDLEDESTLRKHEIVPGGTLTMRIWPEDSWGQLVAAAASGKVKKLQTVGVTQTSSFSTANSRLMTEEKRNDWLAHRAFVALFITAHRGHTRAVEYLLQNGADVKLKTPLGRTALHVAVTSGQVECISILLDSGARVSDEDNEGHNAVQLARLWKQRESERRLFRHRWMIRTVRSSQHQNIK</sequence>
<feature type="repeat" description="ANK" evidence="1">
    <location>
        <begin position="199"/>
        <end position="231"/>
    </location>
</feature>
<gene>
    <name evidence="5" type="primary">ANKRD60</name>
</gene>
<organism evidence="4 5">
    <name type="scientific">Pantherophis guttatus</name>
    <name type="common">Corn snake</name>
    <name type="synonym">Elaphe guttata</name>
    <dbReference type="NCBI Taxonomy" id="94885"/>
    <lineage>
        <taxon>Eukaryota</taxon>
        <taxon>Metazoa</taxon>
        <taxon>Chordata</taxon>
        <taxon>Craniata</taxon>
        <taxon>Vertebrata</taxon>
        <taxon>Euteleostomi</taxon>
        <taxon>Lepidosauria</taxon>
        <taxon>Squamata</taxon>
        <taxon>Bifurcata</taxon>
        <taxon>Unidentata</taxon>
        <taxon>Episquamata</taxon>
        <taxon>Toxicofera</taxon>
        <taxon>Serpentes</taxon>
        <taxon>Colubroidea</taxon>
        <taxon>Colubridae</taxon>
        <taxon>Colubrinae</taxon>
        <taxon>Pantherophis</taxon>
    </lineage>
</organism>
<dbReference type="InterPro" id="IPR036770">
    <property type="entry name" value="Ankyrin_rpt-contain_sf"/>
</dbReference>
<dbReference type="RefSeq" id="XP_034288896.1">
    <property type="nucleotide sequence ID" value="XM_034433005.2"/>
</dbReference>
<dbReference type="Gene3D" id="3.10.20.90">
    <property type="entry name" value="Phosphatidylinositol 3-kinase Catalytic Subunit, Chain A, domain 1"/>
    <property type="match status" value="1"/>
</dbReference>
<reference evidence="5" key="1">
    <citation type="submission" date="2025-08" db="UniProtKB">
        <authorList>
            <consortium name="RefSeq"/>
        </authorList>
    </citation>
    <scope>IDENTIFICATION</scope>
    <source>
        <tissue evidence="5">Blood</tissue>
    </source>
</reference>
<dbReference type="CTD" id="140731"/>
<dbReference type="Pfam" id="PF12796">
    <property type="entry name" value="Ank_2"/>
    <property type="match status" value="1"/>
</dbReference>
<dbReference type="PROSITE" id="PS50088">
    <property type="entry name" value="ANK_REPEAT"/>
    <property type="match status" value="2"/>
</dbReference>